<evidence type="ECO:0000313" key="1">
    <source>
        <dbReference type="Ensembl" id="ENSORLP00000033620.1"/>
    </source>
</evidence>
<dbReference type="AlphaFoldDB" id="A0A3B3HPK5"/>
<reference evidence="1 2" key="1">
    <citation type="journal article" date="2007" name="Nature">
        <title>The medaka draft genome and insights into vertebrate genome evolution.</title>
        <authorList>
            <person name="Kasahara M."/>
            <person name="Naruse K."/>
            <person name="Sasaki S."/>
            <person name="Nakatani Y."/>
            <person name="Qu W."/>
            <person name="Ahsan B."/>
            <person name="Yamada T."/>
            <person name="Nagayasu Y."/>
            <person name="Doi K."/>
            <person name="Kasai Y."/>
            <person name="Jindo T."/>
            <person name="Kobayashi D."/>
            <person name="Shimada A."/>
            <person name="Toyoda A."/>
            <person name="Kuroki Y."/>
            <person name="Fujiyama A."/>
            <person name="Sasaki T."/>
            <person name="Shimizu A."/>
            <person name="Asakawa S."/>
            <person name="Shimizu N."/>
            <person name="Hashimoto S."/>
            <person name="Yang J."/>
            <person name="Lee Y."/>
            <person name="Matsushima K."/>
            <person name="Sugano S."/>
            <person name="Sakaizumi M."/>
            <person name="Narita T."/>
            <person name="Ohishi K."/>
            <person name="Haga S."/>
            <person name="Ohta F."/>
            <person name="Nomoto H."/>
            <person name="Nogata K."/>
            <person name="Morishita T."/>
            <person name="Endo T."/>
            <person name="Shin-I T."/>
            <person name="Takeda H."/>
            <person name="Morishita S."/>
            <person name="Kohara Y."/>
        </authorList>
    </citation>
    <scope>NUCLEOTIDE SEQUENCE [LARGE SCALE GENOMIC DNA]</scope>
    <source>
        <strain evidence="1 2">Hd-rR</strain>
    </source>
</reference>
<dbReference type="Bgee" id="ENSORLG00000024038">
    <property type="expression patterns" value="Expressed in embryo"/>
</dbReference>
<reference evidence="1" key="2">
    <citation type="submission" date="2025-08" db="UniProtKB">
        <authorList>
            <consortium name="Ensembl"/>
        </authorList>
    </citation>
    <scope>IDENTIFICATION</scope>
    <source>
        <strain evidence="1">Hd-rR</strain>
    </source>
</reference>
<proteinExistence type="predicted"/>
<name>A0A3B3HPK5_ORYLA</name>
<dbReference type="GeneTree" id="ENSGT00940000182110"/>
<dbReference type="InParanoid" id="A0A3B3HPK5"/>
<protein>
    <submittedName>
        <fullName evidence="1">Uncharacterized protein</fullName>
    </submittedName>
</protein>
<evidence type="ECO:0000313" key="2">
    <source>
        <dbReference type="Proteomes" id="UP000001038"/>
    </source>
</evidence>
<organism evidence="1 2">
    <name type="scientific">Oryzias latipes</name>
    <name type="common">Japanese rice fish</name>
    <name type="synonym">Japanese killifish</name>
    <dbReference type="NCBI Taxonomy" id="8090"/>
    <lineage>
        <taxon>Eukaryota</taxon>
        <taxon>Metazoa</taxon>
        <taxon>Chordata</taxon>
        <taxon>Craniata</taxon>
        <taxon>Vertebrata</taxon>
        <taxon>Euteleostomi</taxon>
        <taxon>Actinopterygii</taxon>
        <taxon>Neopterygii</taxon>
        <taxon>Teleostei</taxon>
        <taxon>Neoteleostei</taxon>
        <taxon>Acanthomorphata</taxon>
        <taxon>Ovalentaria</taxon>
        <taxon>Atherinomorphae</taxon>
        <taxon>Beloniformes</taxon>
        <taxon>Adrianichthyidae</taxon>
        <taxon>Oryziinae</taxon>
        <taxon>Oryzias</taxon>
    </lineage>
</organism>
<keyword evidence="2" id="KW-1185">Reference proteome</keyword>
<sequence length="38" mass="4508">DRHLTLHNIWKSLCKGLLKSISSYSNLKKMYLYDVEPL</sequence>
<reference evidence="1" key="3">
    <citation type="submission" date="2025-09" db="UniProtKB">
        <authorList>
            <consortium name="Ensembl"/>
        </authorList>
    </citation>
    <scope>IDENTIFICATION</scope>
    <source>
        <strain evidence="1">Hd-rR</strain>
    </source>
</reference>
<accession>A0A3B3HPK5</accession>
<dbReference type="Ensembl" id="ENSORLT00000029100.1">
    <property type="protein sequence ID" value="ENSORLP00000033620.1"/>
    <property type="gene ID" value="ENSORLG00000024038.1"/>
</dbReference>
<dbReference type="Proteomes" id="UP000001038">
    <property type="component" value="Chromosome 4"/>
</dbReference>